<dbReference type="InterPro" id="IPR013216">
    <property type="entry name" value="Methyltransf_11"/>
</dbReference>
<dbReference type="Pfam" id="PF08241">
    <property type="entry name" value="Methyltransf_11"/>
    <property type="match status" value="1"/>
</dbReference>
<dbReference type="InterPro" id="IPR052356">
    <property type="entry name" value="Thiol_S-MT"/>
</dbReference>
<dbReference type="SUPFAM" id="SSF53335">
    <property type="entry name" value="S-adenosyl-L-methionine-dependent methyltransferases"/>
    <property type="match status" value="1"/>
</dbReference>
<dbReference type="CDD" id="cd02440">
    <property type="entry name" value="AdoMet_MTases"/>
    <property type="match status" value="1"/>
</dbReference>
<keyword evidence="3" id="KW-1185">Reference proteome</keyword>
<dbReference type="Proteomes" id="UP000239002">
    <property type="component" value="Unassembled WGS sequence"/>
</dbReference>
<keyword evidence="2" id="KW-0489">Methyltransferase</keyword>
<reference evidence="2 3" key="1">
    <citation type="submission" date="2018-02" db="EMBL/GenBank/DDBJ databases">
        <title>Genomic Encyclopedia of Archaeal and Bacterial Type Strains, Phase II (KMG-II): from individual species to whole genera.</title>
        <authorList>
            <person name="Goeker M."/>
        </authorList>
    </citation>
    <scope>NUCLEOTIDE SEQUENCE [LARGE SCALE GENOMIC DNA]</scope>
    <source>
        <strain evidence="2 3">DSM 16809</strain>
    </source>
</reference>
<dbReference type="GO" id="GO:0032259">
    <property type="term" value="P:methylation"/>
    <property type="evidence" value="ECO:0007669"/>
    <property type="project" value="UniProtKB-KW"/>
</dbReference>
<gene>
    <name evidence="2" type="ORF">LY01_01909</name>
</gene>
<evidence type="ECO:0000313" key="3">
    <source>
        <dbReference type="Proteomes" id="UP000239002"/>
    </source>
</evidence>
<dbReference type="PANTHER" id="PTHR45036">
    <property type="entry name" value="METHYLTRANSFERASE LIKE 7B"/>
    <property type="match status" value="1"/>
</dbReference>
<protein>
    <submittedName>
        <fullName evidence="2">Ubiquinone/menaquinone biosynthesis C-methylase UbiE</fullName>
    </submittedName>
</protein>
<dbReference type="AlphaFoldDB" id="A0A2S6ILV1"/>
<dbReference type="InterPro" id="IPR029063">
    <property type="entry name" value="SAM-dependent_MTases_sf"/>
</dbReference>
<feature type="domain" description="Methyltransferase type 11" evidence="1">
    <location>
        <begin position="43"/>
        <end position="133"/>
    </location>
</feature>
<name>A0A2S6ILV1_9FLAO</name>
<comment type="caution">
    <text evidence="2">The sequence shown here is derived from an EMBL/GenBank/DDBJ whole genome shotgun (WGS) entry which is preliminary data.</text>
</comment>
<keyword evidence="2" id="KW-0808">Transferase</keyword>
<evidence type="ECO:0000259" key="1">
    <source>
        <dbReference type="Pfam" id="PF08241"/>
    </source>
</evidence>
<evidence type="ECO:0000313" key="2">
    <source>
        <dbReference type="EMBL" id="PPK95156.1"/>
    </source>
</evidence>
<dbReference type="PANTHER" id="PTHR45036:SF1">
    <property type="entry name" value="METHYLTRANSFERASE LIKE 7A"/>
    <property type="match status" value="1"/>
</dbReference>
<proteinExistence type="predicted"/>
<organism evidence="2 3">
    <name type="scientific">Nonlabens xylanidelens</name>
    <dbReference type="NCBI Taxonomy" id="191564"/>
    <lineage>
        <taxon>Bacteria</taxon>
        <taxon>Pseudomonadati</taxon>
        <taxon>Bacteroidota</taxon>
        <taxon>Flavobacteriia</taxon>
        <taxon>Flavobacteriales</taxon>
        <taxon>Flavobacteriaceae</taxon>
        <taxon>Nonlabens</taxon>
    </lineage>
</organism>
<dbReference type="GO" id="GO:0008757">
    <property type="term" value="F:S-adenosylmethionine-dependent methyltransferase activity"/>
    <property type="evidence" value="ECO:0007669"/>
    <property type="project" value="InterPro"/>
</dbReference>
<sequence length="196" mass="23016">MSTSSIKFYDRFSKLYPIVDVFLRPQKRRLFEEINLLDHGKLLEIGVGNGTHLGLYKKHALIGIDTSKSMLSKAIDYATQEMQLLHMSGEQLEFEDHCFDYIVLSHVIAVVEHPEKMLEECCRVLKKDGSLILLNHFTPNNFLGYIDRAFQLFSPIFHFKSAFYLKDLKALKKIELKEQIHFSRLRYFKLLIYKKP</sequence>
<dbReference type="Gene3D" id="3.40.50.150">
    <property type="entry name" value="Vaccinia Virus protein VP39"/>
    <property type="match status" value="1"/>
</dbReference>
<keyword evidence="2" id="KW-0830">Ubiquinone</keyword>
<dbReference type="EMBL" id="PTJE01000003">
    <property type="protein sequence ID" value="PPK95156.1"/>
    <property type="molecule type" value="Genomic_DNA"/>
</dbReference>
<accession>A0A2S6ILV1</accession>